<dbReference type="InterPro" id="IPR007657">
    <property type="entry name" value="Glycosyltransferase_61"/>
</dbReference>
<evidence type="ECO:0000313" key="13">
    <source>
        <dbReference type="Proteomes" id="UP000784294"/>
    </source>
</evidence>
<keyword evidence="13" id="KW-1185">Reference proteome</keyword>
<dbReference type="Proteomes" id="UP000784294">
    <property type="component" value="Unassembled WGS sequence"/>
</dbReference>
<evidence type="ECO:0000256" key="2">
    <source>
        <dbReference type="ARBA" id="ARBA00022676"/>
    </source>
</evidence>
<evidence type="ECO:0000256" key="4">
    <source>
        <dbReference type="ARBA" id="ARBA00022729"/>
    </source>
</evidence>
<gene>
    <name evidence="12" type="ORF">PXEA_LOCUS1378</name>
</gene>
<dbReference type="InterPro" id="IPR049625">
    <property type="entry name" value="Glyco_transf_61_cat"/>
</dbReference>
<evidence type="ECO:0000256" key="7">
    <source>
        <dbReference type="ARBA" id="ARBA00040944"/>
    </source>
</evidence>
<evidence type="ECO:0000256" key="10">
    <source>
        <dbReference type="ARBA" id="ARBA00049432"/>
    </source>
</evidence>
<keyword evidence="6" id="KW-0325">Glycoprotein</keyword>
<proteinExistence type="predicted"/>
<dbReference type="GO" id="GO:0097363">
    <property type="term" value="F:protein O-acetylglucosaminyltransferase activity"/>
    <property type="evidence" value="ECO:0007669"/>
    <property type="project" value="UniProtKB-EC"/>
</dbReference>
<dbReference type="Pfam" id="PF04577">
    <property type="entry name" value="Glyco_transf_61"/>
    <property type="match status" value="1"/>
</dbReference>
<comment type="caution">
    <text evidence="12">The sequence shown here is derived from an EMBL/GenBank/DDBJ whole genome shotgun (WGS) entry which is preliminary data.</text>
</comment>
<dbReference type="EC" id="2.4.1.255" evidence="1"/>
<dbReference type="OrthoDB" id="529273at2759"/>
<dbReference type="PANTHER" id="PTHR20961:SF148">
    <property type="entry name" value="EGF DOMAIN-SPECIFIC O-LINKED N-ACETYLGLUCOSAMINE TRANSFERASE"/>
    <property type="match status" value="1"/>
</dbReference>
<dbReference type="PANTHER" id="PTHR20961">
    <property type="entry name" value="GLYCOSYLTRANSFERASE"/>
    <property type="match status" value="1"/>
</dbReference>
<evidence type="ECO:0000256" key="3">
    <source>
        <dbReference type="ARBA" id="ARBA00022679"/>
    </source>
</evidence>
<evidence type="ECO:0000313" key="12">
    <source>
        <dbReference type="EMBL" id="VEL07938.1"/>
    </source>
</evidence>
<dbReference type="AlphaFoldDB" id="A0A448WBV2"/>
<keyword evidence="2" id="KW-0328">Glycosyltransferase</keyword>
<evidence type="ECO:0000259" key="11">
    <source>
        <dbReference type="Pfam" id="PF04577"/>
    </source>
</evidence>
<evidence type="ECO:0000256" key="9">
    <source>
        <dbReference type="ARBA" id="ARBA00048317"/>
    </source>
</evidence>
<dbReference type="EMBL" id="CAAALY010002795">
    <property type="protein sequence ID" value="VEL07938.1"/>
    <property type="molecule type" value="Genomic_DNA"/>
</dbReference>
<evidence type="ECO:0000256" key="8">
    <source>
        <dbReference type="ARBA" id="ARBA00042574"/>
    </source>
</evidence>
<comment type="catalytic activity">
    <reaction evidence="9">
        <text>L-seryl-[protein] + UDP-N-acetyl-alpha-D-glucosamine = 3-O-(N-acetyl-beta-D-glucosaminyl)-L-seryl-[protein] + UDP + H(+)</text>
        <dbReference type="Rhea" id="RHEA:48904"/>
        <dbReference type="Rhea" id="RHEA-COMP:9863"/>
        <dbReference type="Rhea" id="RHEA-COMP:12251"/>
        <dbReference type="ChEBI" id="CHEBI:15378"/>
        <dbReference type="ChEBI" id="CHEBI:29999"/>
        <dbReference type="ChEBI" id="CHEBI:57705"/>
        <dbReference type="ChEBI" id="CHEBI:58223"/>
        <dbReference type="ChEBI" id="CHEBI:90838"/>
        <dbReference type="EC" id="2.4.1.255"/>
    </reaction>
</comment>
<keyword evidence="5" id="KW-0256">Endoplasmic reticulum</keyword>
<protein>
    <recommendedName>
        <fullName evidence="7">EGF domain-specific O-linked N-acetylglucosamine transferase</fullName>
        <ecNumber evidence="1">2.4.1.255</ecNumber>
    </recommendedName>
    <alternativeName>
        <fullName evidence="8">Extracellular O-linked N-acetylglucosamine transferase</fullName>
    </alternativeName>
</protein>
<comment type="catalytic activity">
    <reaction evidence="10">
        <text>L-threonyl-[protein] + UDP-N-acetyl-alpha-D-glucosamine = 3-O-(N-acetyl-beta-D-glucosaminyl)-L-threonyl-[protein] + UDP + H(+)</text>
        <dbReference type="Rhea" id="RHEA:48908"/>
        <dbReference type="Rhea" id="RHEA-COMP:11060"/>
        <dbReference type="Rhea" id="RHEA-COMP:12252"/>
        <dbReference type="ChEBI" id="CHEBI:15378"/>
        <dbReference type="ChEBI" id="CHEBI:30013"/>
        <dbReference type="ChEBI" id="CHEBI:57705"/>
        <dbReference type="ChEBI" id="CHEBI:58223"/>
        <dbReference type="ChEBI" id="CHEBI:90840"/>
        <dbReference type="EC" id="2.4.1.255"/>
    </reaction>
</comment>
<reference evidence="12" key="1">
    <citation type="submission" date="2018-11" db="EMBL/GenBank/DDBJ databases">
        <authorList>
            <consortium name="Pathogen Informatics"/>
        </authorList>
    </citation>
    <scope>NUCLEOTIDE SEQUENCE</scope>
</reference>
<keyword evidence="4" id="KW-0732">Signal</keyword>
<keyword evidence="3" id="KW-0808">Transferase</keyword>
<organism evidence="12 13">
    <name type="scientific">Protopolystoma xenopodis</name>
    <dbReference type="NCBI Taxonomy" id="117903"/>
    <lineage>
        <taxon>Eukaryota</taxon>
        <taxon>Metazoa</taxon>
        <taxon>Spiralia</taxon>
        <taxon>Lophotrochozoa</taxon>
        <taxon>Platyhelminthes</taxon>
        <taxon>Monogenea</taxon>
        <taxon>Polyopisthocotylea</taxon>
        <taxon>Polystomatidea</taxon>
        <taxon>Polystomatidae</taxon>
        <taxon>Protopolystoma</taxon>
    </lineage>
</organism>
<accession>A0A448WBV2</accession>
<evidence type="ECO:0000256" key="1">
    <source>
        <dbReference type="ARBA" id="ARBA00011970"/>
    </source>
</evidence>
<sequence length="160" mass="17932">MRKFANLDVLISLLQGERLSDNSSTSLVSIIQPIVLDQLTFDQQLAAVQLADIFMGIHGAGLSHTLFLQPGSCLVEFRPPGWTANPHFMKMAEWRSNSAQDRRLPEQESTTSRQDGIAYFSLIDGISDLNGDGEYYTIQPTLFLQTVRQAVTYWDLKHSA</sequence>
<evidence type="ECO:0000256" key="6">
    <source>
        <dbReference type="ARBA" id="ARBA00023180"/>
    </source>
</evidence>
<name>A0A448WBV2_9PLAT</name>
<feature type="domain" description="Glycosyltransferase 61 catalytic" evidence="11">
    <location>
        <begin position="2"/>
        <end position="75"/>
    </location>
</feature>
<evidence type="ECO:0000256" key="5">
    <source>
        <dbReference type="ARBA" id="ARBA00022824"/>
    </source>
</evidence>